<keyword evidence="2" id="KW-1185">Reference proteome</keyword>
<dbReference type="RefSeq" id="XP_009514863.1">
    <property type="nucleotide sequence ID" value="XM_009516568.1"/>
</dbReference>
<dbReference type="Proteomes" id="UP000002640">
    <property type="component" value="Unassembled WGS sequence"/>
</dbReference>
<evidence type="ECO:0000313" key="1">
    <source>
        <dbReference type="EMBL" id="EGZ27588.1"/>
    </source>
</evidence>
<dbReference type="AlphaFoldDB" id="G4YF05"/>
<feature type="non-terminal residue" evidence="1">
    <location>
        <position position="1"/>
    </location>
</feature>
<sequence length="73" mass="8031">LLRATINHTPVPSLGNKAPVVLFCALPLPTPLEFCSGLEQRERNKNDQRGAQKANFSVGDYVLWSRVDQKAPG</sequence>
<proteinExistence type="predicted"/>
<dbReference type="GeneID" id="20652376"/>
<name>G4YF05_PHYSP</name>
<organism evidence="1 2">
    <name type="scientific">Phytophthora sojae (strain P6497)</name>
    <name type="common">Soybean stem and root rot agent</name>
    <name type="synonym">Phytophthora megasperma f. sp. glycines</name>
    <dbReference type="NCBI Taxonomy" id="1094619"/>
    <lineage>
        <taxon>Eukaryota</taxon>
        <taxon>Sar</taxon>
        <taxon>Stramenopiles</taxon>
        <taxon>Oomycota</taxon>
        <taxon>Peronosporomycetes</taxon>
        <taxon>Peronosporales</taxon>
        <taxon>Peronosporaceae</taxon>
        <taxon>Phytophthora</taxon>
    </lineage>
</organism>
<evidence type="ECO:0000313" key="2">
    <source>
        <dbReference type="Proteomes" id="UP000002640"/>
    </source>
</evidence>
<dbReference type="KEGG" id="psoj:PHYSODRAFT_433431"/>
<feature type="non-terminal residue" evidence="1">
    <location>
        <position position="73"/>
    </location>
</feature>
<gene>
    <name evidence="1" type="ORF">PHYSODRAFT_433431</name>
</gene>
<accession>G4YF05</accession>
<protein>
    <submittedName>
        <fullName evidence="1">Uncharacterized protein</fullName>
    </submittedName>
</protein>
<dbReference type="EMBL" id="JH159151">
    <property type="protein sequence ID" value="EGZ27588.1"/>
    <property type="molecule type" value="Genomic_DNA"/>
</dbReference>
<reference evidence="1 2" key="1">
    <citation type="journal article" date="2006" name="Science">
        <title>Phytophthora genome sequences uncover evolutionary origins and mechanisms of pathogenesis.</title>
        <authorList>
            <person name="Tyler B.M."/>
            <person name="Tripathy S."/>
            <person name="Zhang X."/>
            <person name="Dehal P."/>
            <person name="Jiang R.H."/>
            <person name="Aerts A."/>
            <person name="Arredondo F.D."/>
            <person name="Baxter L."/>
            <person name="Bensasson D."/>
            <person name="Beynon J.L."/>
            <person name="Chapman J."/>
            <person name="Damasceno C.M."/>
            <person name="Dorrance A.E."/>
            <person name="Dou D."/>
            <person name="Dickerman A.W."/>
            <person name="Dubchak I.L."/>
            <person name="Garbelotto M."/>
            <person name="Gijzen M."/>
            <person name="Gordon S.G."/>
            <person name="Govers F."/>
            <person name="Grunwald N.J."/>
            <person name="Huang W."/>
            <person name="Ivors K.L."/>
            <person name="Jones R.W."/>
            <person name="Kamoun S."/>
            <person name="Krampis K."/>
            <person name="Lamour K.H."/>
            <person name="Lee M.K."/>
            <person name="McDonald W.H."/>
            <person name="Medina M."/>
            <person name="Meijer H.J."/>
            <person name="Nordberg E.K."/>
            <person name="Maclean D.J."/>
            <person name="Ospina-Giraldo M.D."/>
            <person name="Morris P.F."/>
            <person name="Phuntumart V."/>
            <person name="Putnam N.H."/>
            <person name="Rash S."/>
            <person name="Rose J.K."/>
            <person name="Sakihama Y."/>
            <person name="Salamov A.A."/>
            <person name="Savidor A."/>
            <person name="Scheuring C.F."/>
            <person name="Smith B.M."/>
            <person name="Sobral B.W."/>
            <person name="Terry A."/>
            <person name="Torto-Alalibo T.A."/>
            <person name="Win J."/>
            <person name="Xu Z."/>
            <person name="Zhang H."/>
            <person name="Grigoriev I.V."/>
            <person name="Rokhsar D.S."/>
            <person name="Boore J.L."/>
        </authorList>
    </citation>
    <scope>NUCLEOTIDE SEQUENCE [LARGE SCALE GENOMIC DNA]</scope>
    <source>
        <strain evidence="1 2">P6497</strain>
    </source>
</reference>
<dbReference type="InParanoid" id="G4YF05"/>